<organism evidence="1 2">
    <name type="scientific">Clostridium scindens (strain JCM 10418 / VPI 12708)</name>
    <dbReference type="NCBI Taxonomy" id="29347"/>
    <lineage>
        <taxon>Bacteria</taxon>
        <taxon>Bacillati</taxon>
        <taxon>Bacillota</taxon>
        <taxon>Clostridia</taxon>
        <taxon>Lachnospirales</taxon>
        <taxon>Lachnospiraceae</taxon>
    </lineage>
</organism>
<evidence type="ECO:0000313" key="2">
    <source>
        <dbReference type="Proteomes" id="UP000462363"/>
    </source>
</evidence>
<dbReference type="RefSeq" id="WP_154322710.1">
    <property type="nucleotide sequence ID" value="NZ_CP045695.1"/>
</dbReference>
<accession>A0A844F9N9</accession>
<protein>
    <submittedName>
        <fullName evidence="1">Uncharacterized protein</fullName>
    </submittedName>
</protein>
<dbReference type="EMBL" id="VUMB01000002">
    <property type="protein sequence ID" value="MSS38949.1"/>
    <property type="molecule type" value="Genomic_DNA"/>
</dbReference>
<comment type="caution">
    <text evidence="1">The sequence shown here is derived from an EMBL/GenBank/DDBJ whole genome shotgun (WGS) entry which is preliminary data.</text>
</comment>
<dbReference type="AlphaFoldDB" id="A0A844F9N9"/>
<dbReference type="Proteomes" id="UP000462363">
    <property type="component" value="Unassembled WGS sequence"/>
</dbReference>
<name>A0A844F9N9_CLOSV</name>
<reference evidence="1 2" key="1">
    <citation type="submission" date="2019-08" db="EMBL/GenBank/DDBJ databases">
        <title>In-depth cultivation of the pig gut microbiome towards novel bacterial diversity and tailored functional studies.</title>
        <authorList>
            <person name="Wylensek D."/>
            <person name="Hitch T.C.A."/>
            <person name="Clavel T."/>
        </authorList>
    </citation>
    <scope>NUCLEOTIDE SEQUENCE [LARGE SCALE GENOMIC DNA]</scope>
    <source>
        <strain evidence="1 2">BL-389-WT-3D</strain>
    </source>
</reference>
<gene>
    <name evidence="1" type="ORF">FYJ37_00935</name>
</gene>
<evidence type="ECO:0000313" key="1">
    <source>
        <dbReference type="EMBL" id="MSS38949.1"/>
    </source>
</evidence>
<proteinExistence type="predicted"/>
<sequence length="345" mass="40064">MNLDYFRMINNTYKSQSKQETDLYLLNRHVDECFADTIDYHVVKRNGKPFELLIIKDTDGNTFKKKIKSKHSAPFDLGDYIEWNNQIWLIALLDPNDKTYHSGYMYLCTVQLRWQNSEGKIIERYAYSEDFTKYSSGTIGNNTITIGDNQYGLTLPIDKETKKLNRDMRFPIDFEDSDEPDIYELTNRKVCLNNNDYFNRGGTMILTMSFDAFNANEDKRVLMDNGKEVWICNYKDPSTTLPPQSPEPNETTDLTIVVLGNQNLRIGTTRTYTANITDLDGNSVQWDNTFSWNVVSDIDVSQMIDENTIKLFIEDEDYVNSLILLQIIKDGQILTEFEITVIDSF</sequence>